<protein>
    <recommendedName>
        <fullName evidence="4">ABC-transporter type IV</fullName>
    </recommendedName>
</protein>
<gene>
    <name evidence="2" type="ORF">IAC39_01510</name>
</gene>
<dbReference type="EMBL" id="DVLL01000006">
    <property type="protein sequence ID" value="HIT58391.1"/>
    <property type="molecule type" value="Genomic_DNA"/>
</dbReference>
<sequence>MAKLIKNFTLFCTGGLGYGLIELMWRGGTHISMFFAGGICFFIIGSLDEFEYKPSLWTQAVLSGALITAVEFLSGLLVNLLLGLDVWDYSGLPMNVMGQICLPFSALWVLLSVPAIYLEDYLRHVLFLEPMKKQRLLPAIPGKIKSAQSR</sequence>
<reference evidence="2" key="2">
    <citation type="journal article" date="2021" name="PeerJ">
        <title>Extensive microbial diversity within the chicken gut microbiome revealed by metagenomics and culture.</title>
        <authorList>
            <person name="Gilroy R."/>
            <person name="Ravi A."/>
            <person name="Getino M."/>
            <person name="Pursley I."/>
            <person name="Horton D.L."/>
            <person name="Alikhan N.F."/>
            <person name="Baker D."/>
            <person name="Gharbi K."/>
            <person name="Hall N."/>
            <person name="Watson M."/>
            <person name="Adriaenssens E.M."/>
            <person name="Foster-Nyarko E."/>
            <person name="Jarju S."/>
            <person name="Secka A."/>
            <person name="Antonio M."/>
            <person name="Oren A."/>
            <person name="Chaudhuri R.R."/>
            <person name="La Ragione R."/>
            <person name="Hildebrand F."/>
            <person name="Pallen M.J."/>
        </authorList>
    </citation>
    <scope>NUCLEOTIDE SEQUENCE</scope>
    <source>
        <strain evidence="2">CHK33-4379</strain>
    </source>
</reference>
<evidence type="ECO:0000313" key="3">
    <source>
        <dbReference type="Proteomes" id="UP000824136"/>
    </source>
</evidence>
<feature type="transmembrane region" description="Helical" evidence="1">
    <location>
        <begin position="60"/>
        <end position="84"/>
    </location>
</feature>
<keyword evidence="1" id="KW-0472">Membrane</keyword>
<keyword evidence="1" id="KW-1133">Transmembrane helix</keyword>
<accession>A0A9D1GSG3</accession>
<evidence type="ECO:0000313" key="2">
    <source>
        <dbReference type="EMBL" id="HIT58391.1"/>
    </source>
</evidence>
<evidence type="ECO:0008006" key="4">
    <source>
        <dbReference type="Google" id="ProtNLM"/>
    </source>
</evidence>
<name>A0A9D1GSG3_9FIRM</name>
<dbReference type="InterPro" id="IPR010540">
    <property type="entry name" value="CmpB_TMEM229"/>
</dbReference>
<evidence type="ECO:0000256" key="1">
    <source>
        <dbReference type="SAM" id="Phobius"/>
    </source>
</evidence>
<reference evidence="2" key="1">
    <citation type="submission" date="2020-10" db="EMBL/GenBank/DDBJ databases">
        <authorList>
            <person name="Gilroy R."/>
        </authorList>
    </citation>
    <scope>NUCLEOTIDE SEQUENCE</scope>
    <source>
        <strain evidence="2">CHK33-4379</strain>
    </source>
</reference>
<dbReference type="Pfam" id="PF06541">
    <property type="entry name" value="ABC_trans_CmpB"/>
    <property type="match status" value="1"/>
</dbReference>
<organism evidence="2 3">
    <name type="scientific">Candidatus Faeciplasma pullistercoris</name>
    <dbReference type="NCBI Taxonomy" id="2840800"/>
    <lineage>
        <taxon>Bacteria</taxon>
        <taxon>Bacillati</taxon>
        <taxon>Bacillota</taxon>
        <taxon>Clostridia</taxon>
        <taxon>Eubacteriales</taxon>
        <taxon>Oscillospiraceae</taxon>
        <taxon>Oscillospiraceae incertae sedis</taxon>
        <taxon>Candidatus Faeciplasma</taxon>
    </lineage>
</organism>
<dbReference type="AlphaFoldDB" id="A0A9D1GSG3"/>
<dbReference type="Proteomes" id="UP000824136">
    <property type="component" value="Unassembled WGS sequence"/>
</dbReference>
<feature type="transmembrane region" description="Helical" evidence="1">
    <location>
        <begin position="31"/>
        <end position="48"/>
    </location>
</feature>
<feature type="transmembrane region" description="Helical" evidence="1">
    <location>
        <begin position="7"/>
        <end position="25"/>
    </location>
</feature>
<feature type="transmembrane region" description="Helical" evidence="1">
    <location>
        <begin position="96"/>
        <end position="118"/>
    </location>
</feature>
<proteinExistence type="predicted"/>
<comment type="caution">
    <text evidence="2">The sequence shown here is derived from an EMBL/GenBank/DDBJ whole genome shotgun (WGS) entry which is preliminary data.</text>
</comment>
<keyword evidence="1" id="KW-0812">Transmembrane</keyword>